<evidence type="ECO:0000256" key="2">
    <source>
        <dbReference type="ARBA" id="ARBA00022801"/>
    </source>
</evidence>
<dbReference type="InterPro" id="IPR051849">
    <property type="entry name" value="GAG-degrading_sulfatase"/>
</dbReference>
<dbReference type="InterPro" id="IPR000917">
    <property type="entry name" value="Sulfatase_N"/>
</dbReference>
<dbReference type="CDD" id="cd16037">
    <property type="entry name" value="sulfatase_like"/>
    <property type="match status" value="1"/>
</dbReference>
<evidence type="ECO:0000313" key="4">
    <source>
        <dbReference type="EMBL" id="MBO8443308.1"/>
    </source>
</evidence>
<dbReference type="Pfam" id="PF00884">
    <property type="entry name" value="Sulfatase"/>
    <property type="match status" value="1"/>
</dbReference>
<evidence type="ECO:0000256" key="1">
    <source>
        <dbReference type="ARBA" id="ARBA00008779"/>
    </source>
</evidence>
<evidence type="ECO:0000259" key="3">
    <source>
        <dbReference type="Pfam" id="PF00884"/>
    </source>
</evidence>
<reference evidence="4" key="1">
    <citation type="submission" date="2020-10" db="EMBL/GenBank/DDBJ databases">
        <authorList>
            <person name="Gilroy R."/>
        </authorList>
    </citation>
    <scope>NUCLEOTIDE SEQUENCE</scope>
    <source>
        <strain evidence="4">11167</strain>
    </source>
</reference>
<name>A0A9D9E953_9SPIR</name>
<dbReference type="AlphaFoldDB" id="A0A9D9E953"/>
<reference evidence="4" key="2">
    <citation type="journal article" date="2021" name="PeerJ">
        <title>Extensive microbial diversity within the chicken gut microbiome revealed by metagenomics and culture.</title>
        <authorList>
            <person name="Gilroy R."/>
            <person name="Ravi A."/>
            <person name="Getino M."/>
            <person name="Pursley I."/>
            <person name="Horton D.L."/>
            <person name="Alikhan N.F."/>
            <person name="Baker D."/>
            <person name="Gharbi K."/>
            <person name="Hall N."/>
            <person name="Watson M."/>
            <person name="Adriaenssens E.M."/>
            <person name="Foster-Nyarko E."/>
            <person name="Jarju S."/>
            <person name="Secka A."/>
            <person name="Antonio M."/>
            <person name="Oren A."/>
            <person name="Chaudhuri R.R."/>
            <person name="La Ragione R."/>
            <person name="Hildebrand F."/>
            <person name="Pallen M.J."/>
        </authorList>
    </citation>
    <scope>NUCLEOTIDE SEQUENCE</scope>
    <source>
        <strain evidence="4">11167</strain>
    </source>
</reference>
<dbReference type="InterPro" id="IPR024607">
    <property type="entry name" value="Sulfatase_CS"/>
</dbReference>
<dbReference type="Proteomes" id="UP000823633">
    <property type="component" value="Unassembled WGS sequence"/>
</dbReference>
<dbReference type="PANTHER" id="PTHR46615:SF1">
    <property type="entry name" value="ARYLSULFATASE K"/>
    <property type="match status" value="1"/>
</dbReference>
<dbReference type="GO" id="GO:0015024">
    <property type="term" value="F:glucuronate-2-sulfatase activity"/>
    <property type="evidence" value="ECO:0007669"/>
    <property type="project" value="TreeGrafter"/>
</dbReference>
<protein>
    <submittedName>
        <fullName evidence="4">Sulfatase-like hydrolase/transferase</fullName>
    </submittedName>
</protein>
<dbReference type="InterPro" id="IPR017850">
    <property type="entry name" value="Alkaline_phosphatase_core_sf"/>
</dbReference>
<dbReference type="PANTHER" id="PTHR46615">
    <property type="entry name" value="ARYLSULFATASE K"/>
    <property type="match status" value="1"/>
</dbReference>
<dbReference type="SUPFAM" id="SSF53649">
    <property type="entry name" value="Alkaline phosphatase-like"/>
    <property type="match status" value="1"/>
</dbReference>
<evidence type="ECO:0000313" key="5">
    <source>
        <dbReference type="Proteomes" id="UP000823633"/>
    </source>
</evidence>
<sequence>MNIITIMSDEHSWQAMANAGSAYALTPNLDRLASLSQDFTNAYTSCPVCAPARASWFTGQYVCNLGTWDNSTPYDGGVYGIGSWMKEHDIAVHHIGKTHFHPDGDYGFASALAPGYLESPDLGCYYRDDNVRRLGAERRFQRIGIKKGPSHDDELVAMALRWLDDPPSGPWVLDIGLLDPHFPFYVTQEHWDQFSAIIPEHLPDGVLPPFTSLNGPLQSLRTYFAAELADEETTRRAFIGYFAAVKELDEHIGQILDKLEEKGLIDDTVVIYTSDHGEQLGYHGMWWKCCMFEQSAHIPLMIRHPRIPARKIEAPVSIADIFPTMCGIMGIDCPEDCDGQTLLALMKDGQDASRRDYAFSEYNAHGLSGGMYMIRWNHYKYVFYTEAEPQLFDLVADPSEDHDLYEASMTDPQLGKVVEECHWRLLECCDPFEVNRRSKDFQARMKKRLGLPESYTLERSVGYVPHPEYVKRRRG</sequence>
<keyword evidence="2 4" id="KW-0378">Hydrolase</keyword>
<gene>
    <name evidence="4" type="ORF">IAC42_06065</name>
</gene>
<accession>A0A9D9E953</accession>
<dbReference type="GO" id="GO:0004065">
    <property type="term" value="F:arylsulfatase activity"/>
    <property type="evidence" value="ECO:0007669"/>
    <property type="project" value="TreeGrafter"/>
</dbReference>
<organism evidence="4 5">
    <name type="scientific">Candidatus Aphodenecus pullistercoris</name>
    <dbReference type="NCBI Taxonomy" id="2840669"/>
    <lineage>
        <taxon>Bacteria</taxon>
        <taxon>Pseudomonadati</taxon>
        <taxon>Spirochaetota</taxon>
        <taxon>Spirochaetia</taxon>
        <taxon>Spirochaetales</taxon>
        <taxon>Candidatus Aphodenecus</taxon>
    </lineage>
</organism>
<feature type="domain" description="Sulfatase N-terminal" evidence="3">
    <location>
        <begin position="2"/>
        <end position="331"/>
    </location>
</feature>
<proteinExistence type="inferred from homology"/>
<comment type="similarity">
    <text evidence="1">Belongs to the sulfatase family.</text>
</comment>
<comment type="caution">
    <text evidence="4">The sequence shown here is derived from an EMBL/GenBank/DDBJ whole genome shotgun (WGS) entry which is preliminary data.</text>
</comment>
<dbReference type="PROSITE" id="PS00523">
    <property type="entry name" value="SULFATASE_1"/>
    <property type="match status" value="1"/>
</dbReference>
<dbReference type="EMBL" id="JADIMU010000040">
    <property type="protein sequence ID" value="MBO8443308.1"/>
    <property type="molecule type" value="Genomic_DNA"/>
</dbReference>
<dbReference type="Gene3D" id="3.40.720.10">
    <property type="entry name" value="Alkaline Phosphatase, subunit A"/>
    <property type="match status" value="1"/>
</dbReference>